<dbReference type="Pfam" id="PF17782">
    <property type="entry name" value="WHD_DprA"/>
    <property type="match status" value="1"/>
</dbReference>
<dbReference type="GO" id="GO:0009294">
    <property type="term" value="P:DNA-mediated transformation"/>
    <property type="evidence" value="ECO:0007669"/>
    <property type="project" value="InterPro"/>
</dbReference>
<dbReference type="InterPro" id="IPR057666">
    <property type="entry name" value="DrpA_SLOG"/>
</dbReference>
<accession>A0A1G7RAH1</accession>
<dbReference type="InterPro" id="IPR003488">
    <property type="entry name" value="DprA"/>
</dbReference>
<protein>
    <submittedName>
        <fullName evidence="4">DNA processing protein</fullName>
    </submittedName>
</protein>
<evidence type="ECO:0000313" key="4">
    <source>
        <dbReference type="EMBL" id="SDG07796.1"/>
    </source>
</evidence>
<dbReference type="PANTHER" id="PTHR43022">
    <property type="entry name" value="PROTEIN SMF"/>
    <property type="match status" value="1"/>
</dbReference>
<evidence type="ECO:0000256" key="1">
    <source>
        <dbReference type="ARBA" id="ARBA00006525"/>
    </source>
</evidence>
<gene>
    <name evidence="4" type="ORF">SAMN05443529_10124</name>
</gene>
<dbReference type="AlphaFoldDB" id="A0A1G7RAH1"/>
<dbReference type="OrthoDB" id="9785707at2"/>
<dbReference type="PANTHER" id="PTHR43022:SF1">
    <property type="entry name" value="PROTEIN SMF"/>
    <property type="match status" value="1"/>
</dbReference>
<comment type="similarity">
    <text evidence="1">Belongs to the DprA/Smf family.</text>
</comment>
<organism evidence="4 5">
    <name type="scientific">Desulfosporosinus hippei DSM 8344</name>
    <dbReference type="NCBI Taxonomy" id="1121419"/>
    <lineage>
        <taxon>Bacteria</taxon>
        <taxon>Bacillati</taxon>
        <taxon>Bacillota</taxon>
        <taxon>Clostridia</taxon>
        <taxon>Eubacteriales</taxon>
        <taxon>Desulfitobacteriaceae</taxon>
        <taxon>Desulfosporosinus</taxon>
    </lineage>
</organism>
<dbReference type="STRING" id="1121419.SAMN05443529_10124"/>
<proteinExistence type="inferred from homology"/>
<dbReference type="RefSeq" id="WP_092328408.1">
    <property type="nucleotide sequence ID" value="NZ_FNCP01000001.1"/>
</dbReference>
<dbReference type="EMBL" id="FNCP01000001">
    <property type="protein sequence ID" value="SDG07796.1"/>
    <property type="molecule type" value="Genomic_DNA"/>
</dbReference>
<feature type="domain" description="DprA winged helix" evidence="3">
    <location>
        <begin position="316"/>
        <end position="368"/>
    </location>
</feature>
<dbReference type="Proteomes" id="UP000198656">
    <property type="component" value="Unassembled WGS sequence"/>
</dbReference>
<dbReference type="InterPro" id="IPR036388">
    <property type="entry name" value="WH-like_DNA-bd_sf"/>
</dbReference>
<feature type="domain" description="Smf/DprA SLOG" evidence="2">
    <location>
        <begin position="80"/>
        <end position="288"/>
    </location>
</feature>
<name>A0A1G7RAH1_9FIRM</name>
<dbReference type="Pfam" id="PF02481">
    <property type="entry name" value="DNA_processg_A"/>
    <property type="match status" value="1"/>
</dbReference>
<dbReference type="Gene3D" id="3.40.50.450">
    <property type="match status" value="1"/>
</dbReference>
<dbReference type="Gene3D" id="1.10.10.10">
    <property type="entry name" value="Winged helix-like DNA-binding domain superfamily/Winged helix DNA-binding domain"/>
    <property type="match status" value="1"/>
</dbReference>
<evidence type="ECO:0000259" key="3">
    <source>
        <dbReference type="Pfam" id="PF17782"/>
    </source>
</evidence>
<sequence length="376" mass="40600">MGMEREKIVRASFRTVKGLGSQHLRQLIACFGSAVKAWEASTQEYLHISNQEKWIKELLKARQSIDPQKVGDALIRQGIKIITPDEKEYPPLLAELSDAPPLLYYRGQLKGDGDGLAIVGSRKATPYGKAVAKMLARDAATKGIIVISGLARGIDTAAHQGSLQADGVTWAFLGCGLDKIYPQENKGLAEEILKNGALISEFVPGSPPNAVHFPARNRLISGSSRGVVVVEAAERSGALITVDFALEQGREVFAVPGPIFSEVSRGSHHLLRQGAKIVEGIDDICNELPAWSNHVGYSSLLREPSGTRKEGSGLAKEELDHESLLSQLSDVPIHIDQLTMNSSLTVSAISLALLELQLGGKVTQLPGQHYVLARER</sequence>
<evidence type="ECO:0000259" key="2">
    <source>
        <dbReference type="Pfam" id="PF02481"/>
    </source>
</evidence>
<dbReference type="NCBIfam" id="TIGR00732">
    <property type="entry name" value="dprA"/>
    <property type="match status" value="1"/>
</dbReference>
<evidence type="ECO:0000313" key="5">
    <source>
        <dbReference type="Proteomes" id="UP000198656"/>
    </source>
</evidence>
<reference evidence="5" key="1">
    <citation type="submission" date="2016-10" db="EMBL/GenBank/DDBJ databases">
        <authorList>
            <person name="Varghese N."/>
            <person name="Submissions S."/>
        </authorList>
    </citation>
    <scope>NUCLEOTIDE SEQUENCE [LARGE SCALE GENOMIC DNA]</scope>
    <source>
        <strain evidence="5">DSM 8344</strain>
    </source>
</reference>
<dbReference type="SUPFAM" id="SSF102405">
    <property type="entry name" value="MCP/YpsA-like"/>
    <property type="match status" value="1"/>
</dbReference>
<dbReference type="InterPro" id="IPR041614">
    <property type="entry name" value="DprA_WH"/>
</dbReference>
<keyword evidence="5" id="KW-1185">Reference proteome</keyword>